<proteinExistence type="predicted"/>
<protein>
    <submittedName>
        <fullName evidence="1">Uncharacterized protein</fullName>
    </submittedName>
</protein>
<reference evidence="1 2" key="1">
    <citation type="submission" date="2016-12" db="EMBL/GenBank/DDBJ databases">
        <authorList>
            <person name="Song W.-J."/>
            <person name="Kurnit D.M."/>
        </authorList>
    </citation>
    <scope>NUCLEOTIDE SEQUENCE [LARGE SCALE GENOMIC DNA]</scope>
    <source>
        <strain evidence="1 2">STM7296</strain>
    </source>
</reference>
<dbReference type="STRING" id="1247936.BN2475_720042"/>
<name>A0A1N7SIS4_9BURK</name>
<dbReference type="Proteomes" id="UP000187012">
    <property type="component" value="Unassembled WGS sequence"/>
</dbReference>
<sequence length="66" mass="7537">MTRTRSAQVPVCGGLFPHPVKPFGIFSLRLTEALSRIARTEFRTLTDPLRTLKHARKRLLLPQEPL</sequence>
<gene>
    <name evidence="1" type="ORF">BN2475_720042</name>
</gene>
<dbReference type="AlphaFoldDB" id="A0A1N7SIS4"/>
<keyword evidence="2" id="KW-1185">Reference proteome</keyword>
<accession>A0A1N7SIS4</accession>
<evidence type="ECO:0000313" key="1">
    <source>
        <dbReference type="EMBL" id="SIT47309.1"/>
    </source>
</evidence>
<organism evidence="1 2">
    <name type="scientific">Paraburkholderia ribeironis</name>
    <dbReference type="NCBI Taxonomy" id="1247936"/>
    <lineage>
        <taxon>Bacteria</taxon>
        <taxon>Pseudomonadati</taxon>
        <taxon>Pseudomonadota</taxon>
        <taxon>Betaproteobacteria</taxon>
        <taxon>Burkholderiales</taxon>
        <taxon>Burkholderiaceae</taxon>
        <taxon>Paraburkholderia</taxon>
    </lineage>
</organism>
<evidence type="ECO:0000313" key="2">
    <source>
        <dbReference type="Proteomes" id="UP000187012"/>
    </source>
</evidence>
<dbReference type="EMBL" id="CYGX02000072">
    <property type="protein sequence ID" value="SIT47309.1"/>
    <property type="molecule type" value="Genomic_DNA"/>
</dbReference>